<organism evidence="2 3">
    <name type="scientific">Roseiflexus castenholzii (strain DSM 13941 / HLO8)</name>
    <dbReference type="NCBI Taxonomy" id="383372"/>
    <lineage>
        <taxon>Bacteria</taxon>
        <taxon>Bacillati</taxon>
        <taxon>Chloroflexota</taxon>
        <taxon>Chloroflexia</taxon>
        <taxon>Chloroflexales</taxon>
        <taxon>Roseiflexineae</taxon>
        <taxon>Roseiflexaceae</taxon>
        <taxon>Roseiflexus</taxon>
    </lineage>
</organism>
<dbReference type="eggNOG" id="ENOG5031CDT">
    <property type="taxonomic scope" value="Bacteria"/>
</dbReference>
<keyword evidence="1" id="KW-0472">Membrane</keyword>
<dbReference type="KEGG" id="rca:Rcas_2682"/>
<feature type="transmembrane region" description="Helical" evidence="1">
    <location>
        <begin position="49"/>
        <end position="69"/>
    </location>
</feature>
<dbReference type="Proteomes" id="UP000000263">
    <property type="component" value="Chromosome"/>
</dbReference>
<protein>
    <submittedName>
        <fullName evidence="2">Uncharacterized protein</fullName>
    </submittedName>
</protein>
<name>A7NMJ1_ROSCS</name>
<dbReference type="STRING" id="383372.Rcas_2682"/>
<dbReference type="AlphaFoldDB" id="A7NMJ1"/>
<sequence length="247" mass="26709">MKSRRLSEFLAQFLDSRAPLLFIVASLVLAMLGNALYELVLLTFGEQPVTLIGIILGAALIFPLLFWGLRRAIETIARRNPIIDVKPAEQIEPHAGLILPVGLSPSGPERAILAWHLRNATLRDCWLIASPEVQNSAKLSDLRQWLIEQNVDVHTAPIANATSLEDIFRAAMQALREAQASSRAQPVAVDITGGTAVMSVGLALAARNWNAPLQYYPAVYGRDGSLLINSATAPKQIVFASTGGTTP</sequence>
<dbReference type="EMBL" id="CP000804">
    <property type="protein sequence ID" value="ABU58753.1"/>
    <property type="molecule type" value="Genomic_DNA"/>
</dbReference>
<dbReference type="InterPro" id="IPR011335">
    <property type="entry name" value="Restrct_endonuc-II-like"/>
</dbReference>
<dbReference type="SUPFAM" id="SSF52980">
    <property type="entry name" value="Restriction endonuclease-like"/>
    <property type="match status" value="1"/>
</dbReference>
<accession>A7NMJ1</accession>
<evidence type="ECO:0000313" key="2">
    <source>
        <dbReference type="EMBL" id="ABU58753.1"/>
    </source>
</evidence>
<reference evidence="2 3" key="1">
    <citation type="submission" date="2007-08" db="EMBL/GenBank/DDBJ databases">
        <title>Complete sequence of Roseiflexus castenholzii DSM 13941.</title>
        <authorList>
            <consortium name="US DOE Joint Genome Institute"/>
            <person name="Copeland A."/>
            <person name="Lucas S."/>
            <person name="Lapidus A."/>
            <person name="Barry K."/>
            <person name="Glavina del Rio T."/>
            <person name="Dalin E."/>
            <person name="Tice H."/>
            <person name="Pitluck S."/>
            <person name="Thompson L.S."/>
            <person name="Brettin T."/>
            <person name="Bruce D."/>
            <person name="Detter J.C."/>
            <person name="Han C."/>
            <person name="Tapia R."/>
            <person name="Schmutz J."/>
            <person name="Larimer F."/>
            <person name="Land M."/>
            <person name="Hauser L."/>
            <person name="Kyrpides N."/>
            <person name="Mikhailova N."/>
            <person name="Bryant D.A."/>
            <person name="Hanada S."/>
            <person name="Tsukatani Y."/>
            <person name="Richardson P."/>
        </authorList>
    </citation>
    <scope>NUCLEOTIDE SEQUENCE [LARGE SCALE GENOMIC DNA]</scope>
    <source>
        <strain evidence="3">DSM 13941 / HLO8</strain>
    </source>
</reference>
<feature type="transmembrane region" description="Helical" evidence="1">
    <location>
        <begin position="20"/>
        <end position="37"/>
    </location>
</feature>
<proteinExistence type="predicted"/>
<keyword evidence="1" id="KW-0812">Transmembrane</keyword>
<evidence type="ECO:0000256" key="1">
    <source>
        <dbReference type="SAM" id="Phobius"/>
    </source>
</evidence>
<dbReference type="Gene3D" id="3.40.50.10770">
    <property type="entry name" value="Hypothetical protein VC1899 like domain (Restriction endonuclease-like)"/>
    <property type="match status" value="1"/>
</dbReference>
<dbReference type="HOGENOM" id="CLU_1123830_0_0_0"/>
<dbReference type="RefSeq" id="WP_012121177.1">
    <property type="nucleotide sequence ID" value="NC_009767.1"/>
</dbReference>
<gene>
    <name evidence="2" type="ordered locus">Rcas_2682</name>
</gene>
<evidence type="ECO:0000313" key="3">
    <source>
        <dbReference type="Proteomes" id="UP000000263"/>
    </source>
</evidence>
<keyword evidence="1" id="KW-1133">Transmembrane helix</keyword>
<keyword evidence="3" id="KW-1185">Reference proteome</keyword>